<keyword evidence="4" id="KW-1185">Reference proteome</keyword>
<dbReference type="RefSeq" id="WP_377248089.1">
    <property type="nucleotide sequence ID" value="NZ_JBHLUH010000009.1"/>
</dbReference>
<dbReference type="GO" id="GO:0016491">
    <property type="term" value="F:oxidoreductase activity"/>
    <property type="evidence" value="ECO:0007669"/>
    <property type="project" value="UniProtKB-KW"/>
</dbReference>
<dbReference type="PROSITE" id="PS00061">
    <property type="entry name" value="ADH_SHORT"/>
    <property type="match status" value="1"/>
</dbReference>
<evidence type="ECO:0000256" key="2">
    <source>
        <dbReference type="RuleBase" id="RU000363"/>
    </source>
</evidence>
<dbReference type="EC" id="1.1.1.-" evidence="3"/>
<name>A0ABV6LZM6_9ACTN</name>
<comment type="similarity">
    <text evidence="1 2">Belongs to the short-chain dehydrogenases/reductases (SDR) family.</text>
</comment>
<protein>
    <submittedName>
        <fullName evidence="3">SDR family NAD(P)-dependent oxidoreductase</fullName>
        <ecNumber evidence="3">1.1.1.-</ecNumber>
    </submittedName>
</protein>
<sequence length="254" mass="25927">MIRYDLTGDRAVVTGAAAGIGRAIAARLAAEGCHVALLDVDEEGAAAAAAALDAGPEGSRAIAVRCDVRSTADVRAAVARVDAELGGIDILVNNAGIMGPILPTAEYPEDDFQRVVDINLMGTYRMTHVVLPQMVARGRGRIVNIASISGKEGNPMMPAYAASKAGVVGMTKSVGKELARTGVVVNCITPGGVGNTDILGSVPLSAADGKVPPPPMGRLAEPEEVAAMTAYLCCAEVSYTTGAVFDLSGGRAMY</sequence>
<evidence type="ECO:0000313" key="3">
    <source>
        <dbReference type="EMBL" id="MFC0527694.1"/>
    </source>
</evidence>
<dbReference type="PRINTS" id="PR00080">
    <property type="entry name" value="SDRFAMILY"/>
</dbReference>
<dbReference type="InterPro" id="IPR020904">
    <property type="entry name" value="Sc_DH/Rdtase_CS"/>
</dbReference>
<dbReference type="EMBL" id="JBHLUH010000009">
    <property type="protein sequence ID" value="MFC0527694.1"/>
    <property type="molecule type" value="Genomic_DNA"/>
</dbReference>
<dbReference type="CDD" id="cd05233">
    <property type="entry name" value="SDR_c"/>
    <property type="match status" value="1"/>
</dbReference>
<evidence type="ECO:0000313" key="4">
    <source>
        <dbReference type="Proteomes" id="UP001589867"/>
    </source>
</evidence>
<comment type="caution">
    <text evidence="3">The sequence shown here is derived from an EMBL/GenBank/DDBJ whole genome shotgun (WGS) entry which is preliminary data.</text>
</comment>
<proteinExistence type="inferred from homology"/>
<dbReference type="Proteomes" id="UP001589867">
    <property type="component" value="Unassembled WGS sequence"/>
</dbReference>
<evidence type="ECO:0000256" key="1">
    <source>
        <dbReference type="ARBA" id="ARBA00006484"/>
    </source>
</evidence>
<accession>A0ABV6LZM6</accession>
<gene>
    <name evidence="3" type="ORF">ACFFIA_08480</name>
</gene>
<dbReference type="PRINTS" id="PR00081">
    <property type="entry name" value="GDHRDH"/>
</dbReference>
<dbReference type="InterPro" id="IPR036291">
    <property type="entry name" value="NAD(P)-bd_dom_sf"/>
</dbReference>
<dbReference type="InterPro" id="IPR002347">
    <property type="entry name" value="SDR_fam"/>
</dbReference>
<dbReference type="Pfam" id="PF00106">
    <property type="entry name" value="adh_short"/>
    <property type="match status" value="1"/>
</dbReference>
<dbReference type="PANTHER" id="PTHR42760:SF40">
    <property type="entry name" value="3-OXOACYL-[ACYL-CARRIER-PROTEIN] REDUCTASE, CHLOROPLASTIC"/>
    <property type="match status" value="1"/>
</dbReference>
<keyword evidence="3" id="KW-0560">Oxidoreductase</keyword>
<dbReference type="PANTHER" id="PTHR42760">
    <property type="entry name" value="SHORT-CHAIN DEHYDROGENASES/REDUCTASES FAMILY MEMBER"/>
    <property type="match status" value="1"/>
</dbReference>
<organism evidence="3 4">
    <name type="scientific">Phytohabitans kaempferiae</name>
    <dbReference type="NCBI Taxonomy" id="1620943"/>
    <lineage>
        <taxon>Bacteria</taxon>
        <taxon>Bacillati</taxon>
        <taxon>Actinomycetota</taxon>
        <taxon>Actinomycetes</taxon>
        <taxon>Micromonosporales</taxon>
        <taxon>Micromonosporaceae</taxon>
    </lineage>
</organism>
<dbReference type="SUPFAM" id="SSF51735">
    <property type="entry name" value="NAD(P)-binding Rossmann-fold domains"/>
    <property type="match status" value="1"/>
</dbReference>
<reference evidence="3 4" key="1">
    <citation type="submission" date="2024-09" db="EMBL/GenBank/DDBJ databases">
        <authorList>
            <person name="Sun Q."/>
            <person name="Mori K."/>
        </authorList>
    </citation>
    <scope>NUCLEOTIDE SEQUENCE [LARGE SCALE GENOMIC DNA]</scope>
    <source>
        <strain evidence="3 4">TBRC 3947</strain>
    </source>
</reference>
<dbReference type="Gene3D" id="3.40.50.720">
    <property type="entry name" value="NAD(P)-binding Rossmann-like Domain"/>
    <property type="match status" value="1"/>
</dbReference>